<organism evidence="1 2">
    <name type="scientific">Neotoma lepida</name>
    <name type="common">Desert woodrat</name>
    <dbReference type="NCBI Taxonomy" id="56216"/>
    <lineage>
        <taxon>Eukaryota</taxon>
        <taxon>Metazoa</taxon>
        <taxon>Chordata</taxon>
        <taxon>Craniata</taxon>
        <taxon>Vertebrata</taxon>
        <taxon>Euteleostomi</taxon>
        <taxon>Mammalia</taxon>
        <taxon>Eutheria</taxon>
        <taxon>Euarchontoglires</taxon>
        <taxon>Glires</taxon>
        <taxon>Rodentia</taxon>
        <taxon>Myomorpha</taxon>
        <taxon>Muroidea</taxon>
        <taxon>Cricetidae</taxon>
        <taxon>Neotominae</taxon>
        <taxon>Neotoma</taxon>
    </lineage>
</organism>
<evidence type="ECO:0000313" key="1">
    <source>
        <dbReference type="EMBL" id="OBS66103.1"/>
    </source>
</evidence>
<evidence type="ECO:0000313" key="2">
    <source>
        <dbReference type="Proteomes" id="UP000092124"/>
    </source>
</evidence>
<dbReference type="OrthoDB" id="10620803at2759"/>
<dbReference type="STRING" id="56216.A0A1A6GIK5"/>
<dbReference type="AlphaFoldDB" id="A0A1A6GIK5"/>
<dbReference type="Proteomes" id="UP000092124">
    <property type="component" value="Unassembled WGS sequence"/>
</dbReference>
<keyword evidence="2" id="KW-1185">Reference proteome</keyword>
<name>A0A1A6GIK5_NEOLE</name>
<gene>
    <name evidence="1" type="ORF">A6R68_05355</name>
</gene>
<dbReference type="EMBL" id="LZPO01087505">
    <property type="protein sequence ID" value="OBS66103.1"/>
    <property type="molecule type" value="Genomic_DNA"/>
</dbReference>
<sequence length="230" mass="25603">GNRTENYGKAGEVFIHKDKGFGLTRLETRPVVEIAKWTWTICLSMESSRVCAYLLSVRNLPQYVSNEPLEEAFSVWPGGGPGLLWMTEEGPQGKALMSSQEVSCSEAGHKNLQLFHTERKQPPRFAPSGSLEYLAMHWKALRWRSNSRIKWTTTSRRLDLLDGTLGLTPPPTKCFGQVATMERIGAISGTPSACNSPAPGAEYAPNKGCPHYIKLQWLVSQYPYTKGPMD</sequence>
<proteinExistence type="predicted"/>
<protein>
    <submittedName>
        <fullName evidence="1">Uncharacterized protein</fullName>
    </submittedName>
</protein>
<reference evidence="1 2" key="1">
    <citation type="submission" date="2016-06" db="EMBL/GenBank/DDBJ databases">
        <title>The Draft Genome Sequence and Annotation of the Desert Woodrat Neotoma lepida.</title>
        <authorList>
            <person name="Campbell M."/>
            <person name="Oakeson K.F."/>
            <person name="Yandell M."/>
            <person name="Halpert J.R."/>
            <person name="Dearing D."/>
        </authorList>
    </citation>
    <scope>NUCLEOTIDE SEQUENCE [LARGE SCALE GENOMIC DNA]</scope>
    <source>
        <strain evidence="1">417</strain>
        <tissue evidence="1">Liver</tissue>
    </source>
</reference>
<feature type="non-terminal residue" evidence="1">
    <location>
        <position position="1"/>
    </location>
</feature>
<dbReference type="Gene3D" id="6.10.250.1170">
    <property type="match status" value="1"/>
</dbReference>
<feature type="non-terminal residue" evidence="1">
    <location>
        <position position="230"/>
    </location>
</feature>
<comment type="caution">
    <text evidence="1">The sequence shown here is derived from an EMBL/GenBank/DDBJ whole genome shotgun (WGS) entry which is preliminary data.</text>
</comment>
<accession>A0A1A6GIK5</accession>